<evidence type="ECO:0000256" key="11">
    <source>
        <dbReference type="ARBA" id="ARBA00022833"/>
    </source>
</evidence>
<dbReference type="EC" id="3.1.26.11" evidence="5"/>
<dbReference type="GO" id="GO:0046872">
    <property type="term" value="F:metal ion binding"/>
    <property type="evidence" value="ECO:0007669"/>
    <property type="project" value="UniProtKB-KW"/>
</dbReference>
<dbReference type="GO" id="GO:0007281">
    <property type="term" value="P:germ cell development"/>
    <property type="evidence" value="ECO:0007669"/>
    <property type="project" value="EnsemblMetazoa"/>
</dbReference>
<dbReference type="GO" id="GO:0040026">
    <property type="term" value="P:positive regulation of vulval development"/>
    <property type="evidence" value="ECO:0007669"/>
    <property type="project" value="EnsemblMetazoa"/>
</dbReference>
<dbReference type="GO" id="GO:0005744">
    <property type="term" value="C:TIM23 mitochondrial import inner membrane translocase complex"/>
    <property type="evidence" value="ECO:0007669"/>
    <property type="project" value="InterPro"/>
</dbReference>
<dbReference type="InterPro" id="IPR001279">
    <property type="entry name" value="Metallo-B-lactamas"/>
</dbReference>
<dbReference type="GO" id="GO:0042781">
    <property type="term" value="F:3'-tRNA processing endoribonuclease activity"/>
    <property type="evidence" value="ECO:0000318"/>
    <property type="project" value="GO_Central"/>
</dbReference>
<evidence type="ECO:0000256" key="1">
    <source>
        <dbReference type="ARBA" id="ARBA00000402"/>
    </source>
</evidence>
<dbReference type="GO" id="GO:0008320">
    <property type="term" value="F:protein transmembrane transporter activity"/>
    <property type="evidence" value="ECO:0007669"/>
    <property type="project" value="InterPro"/>
</dbReference>
<dbReference type="GO" id="GO:0005739">
    <property type="term" value="C:mitochondrion"/>
    <property type="evidence" value="ECO:0000318"/>
    <property type="project" value="GO_Central"/>
</dbReference>
<dbReference type="Gene3D" id="3.60.15.10">
    <property type="entry name" value="Ribonuclease Z/Hydroxyacylglutathione hydrolase-like"/>
    <property type="match status" value="2"/>
</dbReference>
<dbReference type="PANTHER" id="PTHR12553">
    <property type="entry name" value="ZINC PHOSPHODIESTERASE ELAC PROTEIN 2"/>
    <property type="match status" value="1"/>
</dbReference>
<keyword evidence="13" id="KW-1185">Reference proteome</keyword>
<evidence type="ECO:0000256" key="4">
    <source>
        <dbReference type="ARBA" id="ARBA00007823"/>
    </source>
</evidence>
<name>A0A2A6BX30_PRIPA</name>
<dbReference type="Proteomes" id="UP000005239">
    <property type="component" value="Unassembled WGS sequence"/>
</dbReference>
<accession>A0A8R1YGM9</accession>
<evidence type="ECO:0000256" key="9">
    <source>
        <dbReference type="ARBA" id="ARBA00022759"/>
    </source>
</evidence>
<dbReference type="CDD" id="cd07718">
    <property type="entry name" value="RNaseZ_ELAC1_ELAC2-C-term-like_MBL-fold"/>
    <property type="match status" value="1"/>
</dbReference>
<organism evidence="12 13">
    <name type="scientific">Pristionchus pacificus</name>
    <name type="common">Parasitic nematode worm</name>
    <dbReference type="NCBI Taxonomy" id="54126"/>
    <lineage>
        <taxon>Eukaryota</taxon>
        <taxon>Metazoa</taxon>
        <taxon>Ecdysozoa</taxon>
        <taxon>Nematoda</taxon>
        <taxon>Chromadorea</taxon>
        <taxon>Rhabditida</taxon>
        <taxon>Rhabditina</taxon>
        <taxon>Diplogasteromorpha</taxon>
        <taxon>Diplogasteroidea</taxon>
        <taxon>Neodiplogasteridae</taxon>
        <taxon>Pristionchus</taxon>
    </lineage>
</organism>
<dbReference type="InterPro" id="IPR036866">
    <property type="entry name" value="RibonucZ/Hydroxyglut_hydro"/>
</dbReference>
<evidence type="ECO:0000256" key="2">
    <source>
        <dbReference type="ARBA" id="ARBA00001947"/>
    </source>
</evidence>
<dbReference type="PANTHER" id="PTHR12553:SF49">
    <property type="entry name" value="ZINC PHOSPHODIESTERASE ELAC PROTEIN 2"/>
    <property type="match status" value="1"/>
</dbReference>
<dbReference type="InterPro" id="IPR047151">
    <property type="entry name" value="RNZ2-like"/>
</dbReference>
<dbReference type="GO" id="GO:1990180">
    <property type="term" value="P:mitochondrial tRNA 3'-end processing"/>
    <property type="evidence" value="ECO:0000318"/>
    <property type="project" value="GO_Central"/>
</dbReference>
<evidence type="ECO:0000313" key="13">
    <source>
        <dbReference type="Proteomes" id="UP000005239"/>
    </source>
</evidence>
<dbReference type="GO" id="GO:0030150">
    <property type="term" value="P:protein import into mitochondrial matrix"/>
    <property type="evidence" value="ECO:0007669"/>
    <property type="project" value="InterPro"/>
</dbReference>
<dbReference type="Pfam" id="PF12706">
    <property type="entry name" value="Lactamase_B_2"/>
    <property type="match status" value="1"/>
</dbReference>
<evidence type="ECO:0000256" key="10">
    <source>
        <dbReference type="ARBA" id="ARBA00022801"/>
    </source>
</evidence>
<accession>A0A2A6BX30</accession>
<protein>
    <recommendedName>
        <fullName evidence="5">ribonuclease Z</fullName>
        <ecNumber evidence="5">3.1.26.11</ecNumber>
    </recommendedName>
</protein>
<dbReference type="EnsemblMetazoa" id="PPA16790.1">
    <property type="protein sequence ID" value="PPA16790.1"/>
    <property type="gene ID" value="WBGene00106344"/>
</dbReference>
<keyword evidence="11" id="KW-0862">Zinc</keyword>
<reference evidence="12" key="2">
    <citation type="submission" date="2022-06" db="UniProtKB">
        <authorList>
            <consortium name="EnsemblMetazoa"/>
        </authorList>
    </citation>
    <scope>IDENTIFICATION</scope>
    <source>
        <strain evidence="12">PS312</strain>
    </source>
</reference>
<comment type="cofactor">
    <cofactor evidence="2">
        <name>Zn(2+)</name>
        <dbReference type="ChEBI" id="CHEBI:29105"/>
    </cofactor>
</comment>
<reference evidence="13" key="1">
    <citation type="journal article" date="2008" name="Nat. Genet.">
        <title>The Pristionchus pacificus genome provides a unique perspective on nematode lifestyle and parasitism.</title>
        <authorList>
            <person name="Dieterich C."/>
            <person name="Clifton S.W."/>
            <person name="Schuster L.N."/>
            <person name="Chinwalla A."/>
            <person name="Delehaunty K."/>
            <person name="Dinkelacker I."/>
            <person name="Fulton L."/>
            <person name="Fulton R."/>
            <person name="Godfrey J."/>
            <person name="Minx P."/>
            <person name="Mitreva M."/>
            <person name="Roeseler W."/>
            <person name="Tian H."/>
            <person name="Witte H."/>
            <person name="Yang S.P."/>
            <person name="Wilson R.K."/>
            <person name="Sommer R.J."/>
        </authorList>
    </citation>
    <scope>NUCLEOTIDE SEQUENCE [LARGE SCALE GENOMIC DNA]</scope>
    <source>
        <strain evidence="13">PS312</strain>
    </source>
</reference>
<comment type="catalytic activity">
    <reaction evidence="1">
        <text>Endonucleolytic cleavage of RNA, removing extra 3' nucleotides from tRNA precursor, generating 3' termini of tRNAs. A 3'-hydroxy group is left at the tRNA terminus and a 5'-phosphoryl group is left at the trailer molecule.</text>
        <dbReference type="EC" id="3.1.26.11"/>
    </reaction>
</comment>
<dbReference type="GO" id="GO:0051321">
    <property type="term" value="P:meiotic cell cycle"/>
    <property type="evidence" value="ECO:0007669"/>
    <property type="project" value="EnsemblMetazoa"/>
</dbReference>
<dbReference type="Pfam" id="PF02466">
    <property type="entry name" value="Tim17"/>
    <property type="match status" value="1"/>
</dbReference>
<dbReference type="SUPFAM" id="SSF56281">
    <property type="entry name" value="Metallo-hydrolase/oxidoreductase"/>
    <property type="match status" value="2"/>
</dbReference>
<evidence type="ECO:0000256" key="6">
    <source>
        <dbReference type="ARBA" id="ARBA00022694"/>
    </source>
</evidence>
<dbReference type="NCBIfam" id="TIGR00980">
    <property type="entry name" value="3a0801so1tim17"/>
    <property type="match status" value="1"/>
</dbReference>
<keyword evidence="8" id="KW-0479">Metal-binding</keyword>
<comment type="similarity">
    <text evidence="4">Belongs to the RNase Z family.</text>
</comment>
<comment type="function">
    <text evidence="3">Essential component of the TIM23 complex, a complex that mediates the translocation of transit peptide-containing proteins across the mitochondrial inner membrane.</text>
</comment>
<dbReference type="InterPro" id="IPR005678">
    <property type="entry name" value="Tim17"/>
</dbReference>
<evidence type="ECO:0000256" key="5">
    <source>
        <dbReference type="ARBA" id="ARBA00012477"/>
    </source>
</evidence>
<keyword evidence="7" id="KW-0540">Nuclease</keyword>
<dbReference type="AlphaFoldDB" id="A0A2A6BX30"/>
<keyword evidence="6" id="KW-0819">tRNA processing</keyword>
<sequence length="933" mass="103846">MEEYTREPCPYRIGDDIGSAFSMGLVGGSIFRSFTGFRNAAQGQKMMGALREVRVGGPLMASQFAAWGGMFSTIDCCLVAIRKKEDPINSIVSGGATGALLAIRSGPKVMAGSAVLGAVILAMIEGVGLVASRWMGAMLDPTAPPPEALDDPRALGSSNKPSGNVGYIVDRRYYSSRKVEKEVAQDSRLDREIADIQQRVHDYKKQLRRHVVSSFKSRELSSSISALGRTMADAQRKKASVASAANANTLASMPAHESNSLPTRLHGAVNVKHFLECIRPFQDSDFGSVKYPSSKPDPDDPIEYPSTKMEQCELQVEECTLATHDSYEDPGLKIQYIPLLSDCIKDTSRKNTTDVAYYIEMKDPPRRIDPTLLIKMAVPKGPLIGMLKNGETITLPNGNLVKPDDVMMDDDRAGSEKRRLLIVDAADEGYARSLYESSIIRSLASAAASNKLDFVVHLTRENVLRTKEYEQWAESLGTQCTHIVVNGAGPIVPHIDSMYKHARLLHELQPALFDELRPRGWRGIVTQEQDLAVKASLWLRAAPLQRWQMRKLKGEEPIILDLKEAERKEAGQYNLGEEWRDLAKEEIMIAKNAAEALGAYCTSDSSFPRVTFLGTSSATPSKYRNVSGYLFETSSSSAFLVDVGEATYGQLRVLLDDATCDELMLNLHAIFITHAHQDHMNGLYTVIEKRRDAFKMRGLPYRRLVLVCNKNVMKPLRTYTHCFEDLERYVEVVDLATSSGGPSHQPPERKNSPPSSPKKVKFDHNHAPSPTTVELLPKIPSEYSDGQTWGLEGVKAVQVVFSGDTKPCDLLVEHGMDADLLIHEATFEDGHEQDAFRKKHSTMGQAVEIAEKMRAKHCILTHFSARYPKVPPLPSYLDDKKIGLAMDGLRVGFDRLSLVPLMTPIYRHVYRDELFECELKKCQKDLKKNRQEI</sequence>
<gene>
    <name evidence="12" type="primary">WBGene00106344</name>
</gene>
<evidence type="ECO:0000256" key="7">
    <source>
        <dbReference type="ARBA" id="ARBA00022722"/>
    </source>
</evidence>
<evidence type="ECO:0000313" key="12">
    <source>
        <dbReference type="EnsemblMetazoa" id="PPA16790.1"/>
    </source>
</evidence>
<keyword evidence="10" id="KW-0378">Hydrolase</keyword>
<evidence type="ECO:0000256" key="3">
    <source>
        <dbReference type="ARBA" id="ARBA00002959"/>
    </source>
</evidence>
<dbReference type="GO" id="GO:0002119">
    <property type="term" value="P:nematode larval development"/>
    <property type="evidence" value="ECO:0007669"/>
    <property type="project" value="EnsemblMetazoa"/>
</dbReference>
<proteinExistence type="inferred from homology"/>
<evidence type="ECO:0000256" key="8">
    <source>
        <dbReference type="ARBA" id="ARBA00022723"/>
    </source>
</evidence>
<keyword evidence="9" id="KW-0255">Endonuclease</keyword>